<dbReference type="InterPro" id="IPR053213">
    <property type="entry name" value="RLP29"/>
</dbReference>
<keyword evidence="3" id="KW-1133">Transmembrane helix</keyword>
<keyword evidence="4" id="KW-0732">Signal</keyword>
<dbReference type="InterPro" id="IPR003591">
    <property type="entry name" value="Leu-rich_rpt_typical-subtyp"/>
</dbReference>
<dbReference type="PANTHER" id="PTHR48009:SF4">
    <property type="entry name" value="LEUCINE-RICH REPEAT (LRR) FAMILY PROTEIN"/>
    <property type="match status" value="1"/>
</dbReference>
<keyword evidence="3" id="KW-0812">Transmembrane</keyword>
<organism evidence="5 6">
    <name type="scientific">Tetraparma gracilis</name>
    <dbReference type="NCBI Taxonomy" id="2962635"/>
    <lineage>
        <taxon>Eukaryota</taxon>
        <taxon>Sar</taxon>
        <taxon>Stramenopiles</taxon>
        <taxon>Ochrophyta</taxon>
        <taxon>Bolidophyceae</taxon>
        <taxon>Parmales</taxon>
        <taxon>Triparmaceae</taxon>
        <taxon>Tetraparma</taxon>
    </lineage>
</organism>
<protein>
    <recommendedName>
        <fullName evidence="7">L domain-like protein</fullName>
    </recommendedName>
</protein>
<accession>A0ABQ6M8U2</accession>
<evidence type="ECO:0000256" key="2">
    <source>
        <dbReference type="ARBA" id="ARBA00022737"/>
    </source>
</evidence>
<name>A0ABQ6M8U2_9STRA</name>
<keyword evidence="1" id="KW-0433">Leucine-rich repeat</keyword>
<sequence>MILRSRLLLLPALAVGSQIDCLRAFAPLSAQDWALQWGAAESDPCSLPGVACGAGGEVESLGLSGRGLVGVPDCAWTELVGLQHLDLSNNDIATAVPAGAALPSLKVLDLSWNAIPASLPSPLPFPSLEVLDASFNALSGPLPSFAGAPGIERVDLSYNGDPADLSLGLTGGLAGMDLPATMQHLSLASNRLTGGIGASLDGLVALRHLDVSDNELSSTLPSSLIDLQSLNYVDFSMNGFTGDFPELGMGVTFVAADENQLTGPFPSFLAAAPGLTYVSLSLNYFSGALPSSFASDAITHFDVADAGFEGAVPAEMGEWTSLTFLDLSRNKFEGTVPSAILTMSSVTTIDISDNLLGGALPTTLGAFLRFLNIGGNAFSELPEITYAPNLVSFYFYDNPITSAPPASICDLPSLADSIQNSCFNLSCEPGTMGSEFGRPLGGINACIPCISDADFYANNLMSADVDCQPYYGQSSCPAGCPGNNDADRPLSAPEPAPPIGAIIGGVLGGLVVVAAMAAVVVRRRRGRTGGGAGHRMRSFRTFTGLSSRTDTDTVGVRGQPAAGEMDVYPHMPRASVVRAASPVRPEGVT</sequence>
<evidence type="ECO:0000256" key="1">
    <source>
        <dbReference type="ARBA" id="ARBA00022614"/>
    </source>
</evidence>
<evidence type="ECO:0000256" key="4">
    <source>
        <dbReference type="SAM" id="SignalP"/>
    </source>
</evidence>
<dbReference type="InterPro" id="IPR032675">
    <property type="entry name" value="LRR_dom_sf"/>
</dbReference>
<feature type="chain" id="PRO_5047204945" description="L domain-like protein" evidence="4">
    <location>
        <begin position="17"/>
        <end position="589"/>
    </location>
</feature>
<dbReference type="Proteomes" id="UP001165060">
    <property type="component" value="Unassembled WGS sequence"/>
</dbReference>
<reference evidence="5 6" key="1">
    <citation type="journal article" date="2023" name="Commun. Biol.">
        <title>Genome analysis of Parmales, the sister group of diatoms, reveals the evolutionary specialization of diatoms from phago-mixotrophs to photoautotrophs.</title>
        <authorList>
            <person name="Ban H."/>
            <person name="Sato S."/>
            <person name="Yoshikawa S."/>
            <person name="Yamada K."/>
            <person name="Nakamura Y."/>
            <person name="Ichinomiya M."/>
            <person name="Sato N."/>
            <person name="Blanc-Mathieu R."/>
            <person name="Endo H."/>
            <person name="Kuwata A."/>
            <person name="Ogata H."/>
        </authorList>
    </citation>
    <scope>NUCLEOTIDE SEQUENCE [LARGE SCALE GENOMIC DNA]</scope>
</reference>
<dbReference type="PANTHER" id="PTHR48009">
    <property type="entry name" value="LEUCINE-RICH REPEAT (LRR) FAMILY PROTEIN"/>
    <property type="match status" value="1"/>
</dbReference>
<gene>
    <name evidence="5" type="ORF">TeGR_g14057</name>
</gene>
<feature type="non-terminal residue" evidence="5">
    <location>
        <position position="589"/>
    </location>
</feature>
<comment type="caution">
    <text evidence="5">The sequence shown here is derived from an EMBL/GenBank/DDBJ whole genome shotgun (WGS) entry which is preliminary data.</text>
</comment>
<evidence type="ECO:0000313" key="5">
    <source>
        <dbReference type="EMBL" id="GMI21711.1"/>
    </source>
</evidence>
<dbReference type="SUPFAM" id="SSF52058">
    <property type="entry name" value="L domain-like"/>
    <property type="match status" value="1"/>
</dbReference>
<dbReference type="Gene3D" id="3.80.10.10">
    <property type="entry name" value="Ribonuclease Inhibitor"/>
    <property type="match status" value="3"/>
</dbReference>
<keyword evidence="2" id="KW-0677">Repeat</keyword>
<keyword evidence="3" id="KW-0472">Membrane</keyword>
<feature type="transmembrane region" description="Helical" evidence="3">
    <location>
        <begin position="499"/>
        <end position="521"/>
    </location>
</feature>
<evidence type="ECO:0000313" key="6">
    <source>
        <dbReference type="Proteomes" id="UP001165060"/>
    </source>
</evidence>
<dbReference type="Pfam" id="PF00560">
    <property type="entry name" value="LRR_1"/>
    <property type="match status" value="2"/>
</dbReference>
<dbReference type="Pfam" id="PF13516">
    <property type="entry name" value="LRR_6"/>
    <property type="match status" value="1"/>
</dbReference>
<evidence type="ECO:0000256" key="3">
    <source>
        <dbReference type="SAM" id="Phobius"/>
    </source>
</evidence>
<dbReference type="EMBL" id="BRYB01003847">
    <property type="protein sequence ID" value="GMI21711.1"/>
    <property type="molecule type" value="Genomic_DNA"/>
</dbReference>
<dbReference type="SMART" id="SM00369">
    <property type="entry name" value="LRR_TYP"/>
    <property type="match status" value="4"/>
</dbReference>
<dbReference type="InterPro" id="IPR001611">
    <property type="entry name" value="Leu-rich_rpt"/>
</dbReference>
<proteinExistence type="predicted"/>
<keyword evidence="6" id="KW-1185">Reference proteome</keyword>
<evidence type="ECO:0008006" key="7">
    <source>
        <dbReference type="Google" id="ProtNLM"/>
    </source>
</evidence>
<feature type="signal peptide" evidence="4">
    <location>
        <begin position="1"/>
        <end position="16"/>
    </location>
</feature>